<proteinExistence type="predicted"/>
<gene>
    <name evidence="1" type="ORF">EVG22_07480</name>
</gene>
<accession>A0A6H0TAX7</accession>
<organism evidence="1 2">
    <name type="scientific">Bacillus thuringiensis serovar andalousiensis</name>
    <dbReference type="NCBI Taxonomy" id="257985"/>
    <lineage>
        <taxon>Bacteria</taxon>
        <taxon>Bacillati</taxon>
        <taxon>Bacillota</taxon>
        <taxon>Bacilli</taxon>
        <taxon>Bacillales</taxon>
        <taxon>Bacillaceae</taxon>
        <taxon>Bacillus</taxon>
        <taxon>Bacillus cereus group</taxon>
    </lineage>
</organism>
<dbReference type="Proteomes" id="UP000501374">
    <property type="component" value="Chromosome"/>
</dbReference>
<protein>
    <submittedName>
        <fullName evidence="1">Phage antirepressor KilAC domain-containing protein</fullName>
    </submittedName>
</protein>
<dbReference type="EMBL" id="CP035727">
    <property type="protein sequence ID" value="QIW18311.1"/>
    <property type="molecule type" value="Genomic_DNA"/>
</dbReference>
<name>A0A6H0TAX7_BACTU</name>
<dbReference type="GO" id="GO:0003677">
    <property type="term" value="F:DNA binding"/>
    <property type="evidence" value="ECO:0007669"/>
    <property type="project" value="InterPro"/>
</dbReference>
<dbReference type="AlphaFoldDB" id="A0A6H0TAX7"/>
<evidence type="ECO:0000313" key="2">
    <source>
        <dbReference type="Proteomes" id="UP000501374"/>
    </source>
</evidence>
<evidence type="ECO:0000313" key="1">
    <source>
        <dbReference type="EMBL" id="QIW18311.1"/>
    </source>
</evidence>
<sequence>MKNKKIEITLNEEFKAKTIEEAVEIIDVRTKRDELAERIDILEKVKALVLLPNIGMLTARQVADFYDVPLKTIQKTYSRFRKEIQSDGYILTTGKKLLVDKLSTRAYTVEHGLYRLELDDGSTVEIPNSTIGLFSARAVLRFGMLLRDSKIAQKIRTQLLNIRDNADDHTRTKAIDAELIELREKAAKYDALIGDMPVEVIESYETIIKYEKEKREVAEQKVTKFIEDDSLVPFDHIGVNHLDGMSSNALRSILQLLGVLGRRKTGGIYRPIGEYRKKKWFRIHETKSGYNGAIYRHLYVTRAGIIGITELVEESEDGSNQGAA</sequence>
<reference evidence="2" key="1">
    <citation type="submission" date="2019-02" db="EMBL/GenBank/DDBJ databases">
        <title>Structural and Functional analysis of Lanthipeptide from Bacillus thuringiensis serovar andalousiensis B23193.</title>
        <authorList>
            <person name="Andreeva J.V."/>
            <person name="Grigoreva A."/>
        </authorList>
    </citation>
    <scope>NUCLEOTIDE SEQUENCE [LARGE SCALE GENOMIC DNA]</scope>
    <source>
        <strain evidence="2">B23193</strain>
    </source>
</reference>
<dbReference type="RefSeq" id="WP_172553251.1">
    <property type="nucleotide sequence ID" value="NZ_CP035727.2"/>
</dbReference>